<reference evidence="3" key="1">
    <citation type="journal article" date="2023" name="Int. J. Syst. Evol. Microbiol.">
        <title>Claveliimonas bilis gen. nov., sp. nov., deoxycholic acid-producing bacteria isolated from human faeces, and reclassification of Sellimonas monacensis Zenner et al. 2021 as Claveliimonas monacensis comb. nov.</title>
        <authorList>
            <person name="Hisatomi A."/>
            <person name="Kastawa N.W.E.P.G."/>
            <person name="Song I."/>
            <person name="Ohkuma M."/>
            <person name="Fukiya S."/>
            <person name="Sakamoto M."/>
        </authorList>
    </citation>
    <scope>NUCLEOTIDE SEQUENCE [LARGE SCALE GENOMIC DNA]</scope>
    <source>
        <strain evidence="3">12BBH14</strain>
    </source>
</reference>
<feature type="transmembrane region" description="Helical" evidence="1">
    <location>
        <begin position="95"/>
        <end position="112"/>
    </location>
</feature>
<feature type="transmembrane region" description="Helical" evidence="1">
    <location>
        <begin position="29"/>
        <end position="59"/>
    </location>
</feature>
<keyword evidence="1" id="KW-0812">Transmembrane</keyword>
<proteinExistence type="predicted"/>
<feature type="transmembrane region" description="Helical" evidence="1">
    <location>
        <begin position="132"/>
        <end position="154"/>
    </location>
</feature>
<organism evidence="2 3">
    <name type="scientific">Claveliimonas bilis</name>
    <dbReference type="NCBI Taxonomy" id="3028070"/>
    <lineage>
        <taxon>Bacteria</taxon>
        <taxon>Bacillati</taxon>
        <taxon>Bacillota</taxon>
        <taxon>Clostridia</taxon>
        <taxon>Lachnospirales</taxon>
        <taxon>Lachnospiraceae</taxon>
        <taxon>Claveliimonas</taxon>
    </lineage>
</organism>
<gene>
    <name evidence="2" type="ORF">Lac1_25720</name>
</gene>
<protein>
    <submittedName>
        <fullName evidence="2">Membrane protein</fullName>
    </submittedName>
</protein>
<feature type="transmembrane region" description="Helical" evidence="1">
    <location>
        <begin position="211"/>
        <end position="231"/>
    </location>
</feature>
<sequence length="234" mass="26177">MLIDHIGQIILKNGIVLNAPYSVFTDKEFAILLSAVNICHIIGRIAFPIFCFLLAEGFLHTHNIKRYMLNLGAFAIVSEPVYDLGFRGKLISSEAQNVLFTLLLGLIVLAVIEKSRNNIWVIVICTSDGALLARGCMLDGGYYGILLVVVFYILHDRKVIKCIAAICIMFICGLEFSPKGILDPYFLTSACSLIPIFLYNGKRGINMKYFFYIFYPAHLLVLFVITSLAVIPRL</sequence>
<evidence type="ECO:0000313" key="2">
    <source>
        <dbReference type="EMBL" id="BDZ78389.1"/>
    </source>
</evidence>
<accession>A0ABM8I5K4</accession>
<name>A0ABM8I5K4_9FIRM</name>
<keyword evidence="1" id="KW-1133">Transmembrane helix</keyword>
<dbReference type="InterPro" id="IPR008875">
    <property type="entry name" value="TraX"/>
</dbReference>
<evidence type="ECO:0000313" key="3">
    <source>
        <dbReference type="Proteomes" id="UP001305815"/>
    </source>
</evidence>
<keyword evidence="1" id="KW-0472">Membrane</keyword>
<dbReference type="EMBL" id="AP027742">
    <property type="protein sequence ID" value="BDZ78389.1"/>
    <property type="molecule type" value="Genomic_DNA"/>
</dbReference>
<keyword evidence="3" id="KW-1185">Reference proteome</keyword>
<dbReference type="Pfam" id="PF05857">
    <property type="entry name" value="TraX"/>
    <property type="match status" value="1"/>
</dbReference>
<evidence type="ECO:0000256" key="1">
    <source>
        <dbReference type="SAM" id="Phobius"/>
    </source>
</evidence>
<feature type="transmembrane region" description="Helical" evidence="1">
    <location>
        <begin position="182"/>
        <end position="199"/>
    </location>
</feature>
<dbReference type="Proteomes" id="UP001305815">
    <property type="component" value="Chromosome"/>
</dbReference>